<evidence type="ECO:0000313" key="4">
    <source>
        <dbReference type="Proteomes" id="UP001165080"/>
    </source>
</evidence>
<proteinExistence type="predicted"/>
<dbReference type="InterPro" id="IPR036047">
    <property type="entry name" value="F-box-like_dom_sf"/>
</dbReference>
<sequence>MPRLRLRVAATGATFKLELSQTCTWEGLQAEARRVTGLPTDEDVTLSLNKKVPLDGSPDALLSTLGVCNGDLVWLLSPEVAPAPEPPPAAADSQPPTRAPAPPALSAGTAPQSQPQPQLPIAHNPPPSAIPMQPTPTETLAPASNGGPVTSTEPQSLQDAAAPPAAAAAAAGQHPAAGGSDGGGGGGSDGGRAPMDVDERVESGARVEAGEDGDGPSGGEEAADREDAEQAAFPGVRGVSLKLLRLLAPNTAAGAATGSGGSGAAAAATSSSSPSSSPSSWSGCAWTSLSPAGRCLLVLDCAMSEAGFEGLQDLPSLAAQGGALPRQLLYGCSYIAAASPGGTAPDGGGGGGGAAAASSSAGGGGADEPMAEAGGGGGGAAAAPPVAKLHWYGMGRYLVVHGVPCISGGNGGCLSSITLHIDLSEYGAAAAAPTPTAAASLESQLPPPPPLPPPPQGQQLLMLPSDPAGHWRRLKDELVLPLLAAACRATGAPPPLGLLVLPLELQLTVLRRLQARDLAALSGVCTALHRLASEDELWRPLYDTEFGPALPAADAALANTRGFKCVYGRRWRERAERLRRRQWFRPVPPVPMWGPPPMAPFIRPPYMPPGAIGGDYDRLPLPLLGAGGMGGIGGPPAILGPGRGWFRGRGGGGLTGGFPGLGRWPGPWSGGGGGGSGTGGGFF</sequence>
<dbReference type="PROSITE" id="PS50181">
    <property type="entry name" value="FBOX"/>
    <property type="match status" value="1"/>
</dbReference>
<feature type="region of interest" description="Disordered" evidence="1">
    <location>
        <begin position="346"/>
        <end position="379"/>
    </location>
</feature>
<dbReference type="EMBL" id="BRXU01000021">
    <property type="protein sequence ID" value="GLC58004.1"/>
    <property type="molecule type" value="Genomic_DNA"/>
</dbReference>
<name>A0A9W6F6E0_9CHLO</name>
<reference evidence="3 4" key="1">
    <citation type="journal article" date="2023" name="Commun. Biol.">
        <title>Reorganization of the ancestral sex-determining regions during the evolution of trioecy in Pleodorina starrii.</title>
        <authorList>
            <person name="Takahashi K."/>
            <person name="Suzuki S."/>
            <person name="Kawai-Toyooka H."/>
            <person name="Yamamoto K."/>
            <person name="Hamaji T."/>
            <person name="Ootsuki R."/>
            <person name="Yamaguchi H."/>
            <person name="Kawachi M."/>
            <person name="Higashiyama T."/>
            <person name="Nozaki H."/>
        </authorList>
    </citation>
    <scope>NUCLEOTIDE SEQUENCE [LARGE SCALE GENOMIC DNA]</scope>
    <source>
        <strain evidence="3 4">NIES-4479</strain>
    </source>
</reference>
<feature type="compositionally biased region" description="Basic and acidic residues" evidence="1">
    <location>
        <begin position="195"/>
        <end position="209"/>
    </location>
</feature>
<comment type="caution">
    <text evidence="3">The sequence shown here is derived from an EMBL/GenBank/DDBJ whole genome shotgun (WGS) entry which is preliminary data.</text>
</comment>
<feature type="region of interest" description="Disordered" evidence="1">
    <location>
        <begin position="79"/>
        <end position="232"/>
    </location>
</feature>
<dbReference type="Gene3D" id="1.20.1280.50">
    <property type="match status" value="1"/>
</dbReference>
<evidence type="ECO:0000313" key="3">
    <source>
        <dbReference type="EMBL" id="GLC58004.1"/>
    </source>
</evidence>
<feature type="compositionally biased region" description="Polar residues" evidence="1">
    <location>
        <begin position="147"/>
        <end position="158"/>
    </location>
</feature>
<feature type="region of interest" description="Disordered" evidence="1">
    <location>
        <begin position="435"/>
        <end position="459"/>
    </location>
</feature>
<dbReference type="SUPFAM" id="SSF81383">
    <property type="entry name" value="F-box domain"/>
    <property type="match status" value="1"/>
</dbReference>
<evidence type="ECO:0000256" key="1">
    <source>
        <dbReference type="SAM" id="MobiDB-lite"/>
    </source>
</evidence>
<feature type="domain" description="F-box" evidence="2">
    <location>
        <begin position="495"/>
        <end position="541"/>
    </location>
</feature>
<dbReference type="Pfam" id="PF12937">
    <property type="entry name" value="F-box-like"/>
    <property type="match status" value="1"/>
</dbReference>
<evidence type="ECO:0000259" key="2">
    <source>
        <dbReference type="PROSITE" id="PS50181"/>
    </source>
</evidence>
<gene>
    <name evidence="3" type="primary">PLEST011756</name>
    <name evidence="3" type="ORF">PLESTB_001307700</name>
</gene>
<feature type="compositionally biased region" description="Gly residues" evidence="1">
    <location>
        <begin position="179"/>
        <end position="190"/>
    </location>
</feature>
<dbReference type="AlphaFoldDB" id="A0A9W6F6E0"/>
<dbReference type="PANTHER" id="PTHR47602:SF2">
    <property type="entry name" value="F-BOX PROTEIN SKIP22"/>
    <property type="match status" value="1"/>
</dbReference>
<protein>
    <recommendedName>
        <fullName evidence="2">F-box domain-containing protein</fullName>
    </recommendedName>
</protein>
<dbReference type="Proteomes" id="UP001165080">
    <property type="component" value="Unassembled WGS sequence"/>
</dbReference>
<dbReference type="SMART" id="SM00256">
    <property type="entry name" value="FBOX"/>
    <property type="match status" value="1"/>
</dbReference>
<accession>A0A9W6F6E0</accession>
<feature type="compositionally biased region" description="Low complexity" evidence="1">
    <location>
        <begin position="160"/>
        <end position="178"/>
    </location>
</feature>
<feature type="compositionally biased region" description="Low complexity" evidence="1">
    <location>
        <begin position="264"/>
        <end position="284"/>
    </location>
</feature>
<organism evidence="3 4">
    <name type="scientific">Pleodorina starrii</name>
    <dbReference type="NCBI Taxonomy" id="330485"/>
    <lineage>
        <taxon>Eukaryota</taxon>
        <taxon>Viridiplantae</taxon>
        <taxon>Chlorophyta</taxon>
        <taxon>core chlorophytes</taxon>
        <taxon>Chlorophyceae</taxon>
        <taxon>CS clade</taxon>
        <taxon>Chlamydomonadales</taxon>
        <taxon>Volvocaceae</taxon>
        <taxon>Pleodorina</taxon>
    </lineage>
</organism>
<keyword evidence="4" id="KW-1185">Reference proteome</keyword>
<feature type="compositionally biased region" description="Pro residues" evidence="1">
    <location>
        <begin position="445"/>
        <end position="456"/>
    </location>
</feature>
<feature type="region of interest" description="Disordered" evidence="1">
    <location>
        <begin position="254"/>
        <end position="284"/>
    </location>
</feature>
<dbReference type="OrthoDB" id="551977at2759"/>
<dbReference type="PANTHER" id="PTHR47602">
    <property type="entry name" value="F-BOX PROTEIN SKIP22"/>
    <property type="match status" value="1"/>
</dbReference>
<dbReference type="InterPro" id="IPR001810">
    <property type="entry name" value="F-box_dom"/>
</dbReference>